<dbReference type="PANTHER" id="PTHR48449:SF1">
    <property type="entry name" value="DUF1985 DOMAIN-CONTAINING PROTEIN"/>
    <property type="match status" value="1"/>
</dbReference>
<name>A0A5D3DVL5_CUCMM</name>
<evidence type="ECO:0000313" key="4">
    <source>
        <dbReference type="Proteomes" id="UP000321947"/>
    </source>
</evidence>
<gene>
    <name evidence="2" type="ORF">E5676_scaffold384G00350</name>
    <name evidence="1" type="ORF">E6C27_scaffold271G00430</name>
</gene>
<dbReference type="AlphaFoldDB" id="A0A5D3DVL5"/>
<sequence>MVGKDKKTQFDMDILGRVDDEEVFKSFDWSTFFYTCLLNRLKTSRQGKKEVYELKKTKSFKAVTYYNIKGYVLAFQVWAYEVLSTESEHLATKNSKGSIARILRWNCTQAPSYKMLQKNIFDNKNTVVKPKLKLST</sequence>
<evidence type="ECO:0000313" key="2">
    <source>
        <dbReference type="EMBL" id="TYK27857.1"/>
    </source>
</evidence>
<dbReference type="PANTHER" id="PTHR48449">
    <property type="entry name" value="DUF1985 DOMAIN-CONTAINING PROTEIN"/>
    <property type="match status" value="1"/>
</dbReference>
<dbReference type="EMBL" id="SSTE01000806">
    <property type="protein sequence ID" value="KAA0066709.1"/>
    <property type="molecule type" value="Genomic_DNA"/>
</dbReference>
<evidence type="ECO:0000313" key="1">
    <source>
        <dbReference type="EMBL" id="KAA0066709.1"/>
    </source>
</evidence>
<dbReference type="EMBL" id="SSTD01002424">
    <property type="protein sequence ID" value="TYK27857.1"/>
    <property type="molecule type" value="Genomic_DNA"/>
</dbReference>
<accession>A0A5D3DVL5</accession>
<dbReference type="OrthoDB" id="1930729at2759"/>
<organism evidence="2 4">
    <name type="scientific">Cucumis melo var. makuwa</name>
    <name type="common">Oriental melon</name>
    <dbReference type="NCBI Taxonomy" id="1194695"/>
    <lineage>
        <taxon>Eukaryota</taxon>
        <taxon>Viridiplantae</taxon>
        <taxon>Streptophyta</taxon>
        <taxon>Embryophyta</taxon>
        <taxon>Tracheophyta</taxon>
        <taxon>Spermatophyta</taxon>
        <taxon>Magnoliopsida</taxon>
        <taxon>eudicotyledons</taxon>
        <taxon>Gunneridae</taxon>
        <taxon>Pentapetalae</taxon>
        <taxon>rosids</taxon>
        <taxon>fabids</taxon>
        <taxon>Cucurbitales</taxon>
        <taxon>Cucurbitaceae</taxon>
        <taxon>Benincaseae</taxon>
        <taxon>Cucumis</taxon>
    </lineage>
</organism>
<comment type="caution">
    <text evidence="2">The sequence shown here is derived from an EMBL/GenBank/DDBJ whole genome shotgun (WGS) entry which is preliminary data.</text>
</comment>
<dbReference type="Proteomes" id="UP000321393">
    <property type="component" value="Unassembled WGS sequence"/>
</dbReference>
<reference evidence="3 4" key="1">
    <citation type="submission" date="2019-08" db="EMBL/GenBank/DDBJ databases">
        <title>Draft genome sequences of two oriental melons (Cucumis melo L. var makuwa).</title>
        <authorList>
            <person name="Kwon S.-Y."/>
        </authorList>
    </citation>
    <scope>NUCLEOTIDE SEQUENCE [LARGE SCALE GENOMIC DNA]</scope>
    <source>
        <strain evidence="4">cv. Chang Bougi</strain>
        <strain evidence="3">cv. SW 3</strain>
        <tissue evidence="2">Leaf</tissue>
    </source>
</reference>
<proteinExistence type="predicted"/>
<protein>
    <submittedName>
        <fullName evidence="2">Ulp1-like peptidase</fullName>
    </submittedName>
</protein>
<dbReference type="Proteomes" id="UP000321947">
    <property type="component" value="Unassembled WGS sequence"/>
</dbReference>
<evidence type="ECO:0000313" key="3">
    <source>
        <dbReference type="Proteomes" id="UP000321393"/>
    </source>
</evidence>